<dbReference type="InterPro" id="IPR038765">
    <property type="entry name" value="Papain-like_cys_pep_sf"/>
</dbReference>
<dbReference type="InterPro" id="IPR003323">
    <property type="entry name" value="OTU_dom"/>
</dbReference>
<dbReference type="SUPFAM" id="SSF54001">
    <property type="entry name" value="Cysteine proteinases"/>
    <property type="match status" value="1"/>
</dbReference>
<dbReference type="PANTHER" id="PTHR12419:SF4">
    <property type="entry name" value="OTU DOMAIN-CONTAINING PROTEIN 5"/>
    <property type="match status" value="1"/>
</dbReference>
<evidence type="ECO:0000313" key="11">
    <source>
        <dbReference type="Proteomes" id="UP001164746"/>
    </source>
</evidence>
<evidence type="ECO:0000256" key="7">
    <source>
        <dbReference type="ARBA" id="ARBA00033460"/>
    </source>
</evidence>
<proteinExistence type="inferred from homology"/>
<organism evidence="10 11">
    <name type="scientific">Mya arenaria</name>
    <name type="common">Soft-shell clam</name>
    <dbReference type="NCBI Taxonomy" id="6604"/>
    <lineage>
        <taxon>Eukaryota</taxon>
        <taxon>Metazoa</taxon>
        <taxon>Spiralia</taxon>
        <taxon>Lophotrochozoa</taxon>
        <taxon>Mollusca</taxon>
        <taxon>Bivalvia</taxon>
        <taxon>Autobranchia</taxon>
        <taxon>Heteroconchia</taxon>
        <taxon>Euheterodonta</taxon>
        <taxon>Imparidentia</taxon>
        <taxon>Neoheterodontei</taxon>
        <taxon>Myida</taxon>
        <taxon>Myoidea</taxon>
        <taxon>Myidae</taxon>
        <taxon>Mya</taxon>
    </lineage>
</organism>
<dbReference type="PANTHER" id="PTHR12419">
    <property type="entry name" value="OTU DOMAIN CONTAINING PROTEIN"/>
    <property type="match status" value="1"/>
</dbReference>
<evidence type="ECO:0000256" key="6">
    <source>
        <dbReference type="ARBA" id="ARBA00022801"/>
    </source>
</evidence>
<feature type="compositionally biased region" description="Basic residues" evidence="8">
    <location>
        <begin position="1"/>
        <end position="10"/>
    </location>
</feature>
<keyword evidence="4" id="KW-0645">Protease</keyword>
<dbReference type="InterPro" id="IPR050704">
    <property type="entry name" value="Peptidase_C85-like"/>
</dbReference>
<dbReference type="Gene3D" id="3.30.200.90">
    <property type="match status" value="1"/>
</dbReference>
<protein>
    <recommendedName>
        <fullName evidence="3">ubiquitinyl hydrolase 1</fullName>
        <ecNumber evidence="3">3.4.19.12</ecNumber>
    </recommendedName>
    <alternativeName>
        <fullName evidence="7">Deubiquitinating enzyme A</fullName>
    </alternativeName>
</protein>
<feature type="compositionally biased region" description="Basic and acidic residues" evidence="8">
    <location>
        <begin position="11"/>
        <end position="23"/>
    </location>
</feature>
<evidence type="ECO:0000256" key="1">
    <source>
        <dbReference type="ARBA" id="ARBA00000707"/>
    </source>
</evidence>
<feature type="domain" description="OTU" evidence="9">
    <location>
        <begin position="140"/>
        <end position="230"/>
    </location>
</feature>
<evidence type="ECO:0000256" key="8">
    <source>
        <dbReference type="SAM" id="MobiDB-lite"/>
    </source>
</evidence>
<dbReference type="CDD" id="cd22752">
    <property type="entry name" value="OTU_OTUD5-like"/>
    <property type="match status" value="1"/>
</dbReference>
<name>A0ABY7FXX5_MYAAR</name>
<accession>A0ABY7FXX5</accession>
<feature type="region of interest" description="Disordered" evidence="8">
    <location>
        <begin position="358"/>
        <end position="388"/>
    </location>
</feature>
<evidence type="ECO:0000256" key="2">
    <source>
        <dbReference type="ARBA" id="ARBA00010407"/>
    </source>
</evidence>
<feature type="region of interest" description="Disordered" evidence="8">
    <location>
        <begin position="1"/>
        <end position="131"/>
    </location>
</feature>
<dbReference type="Pfam" id="PF02338">
    <property type="entry name" value="OTU"/>
    <property type="match status" value="1"/>
</dbReference>
<feature type="compositionally biased region" description="Basic residues" evidence="8">
    <location>
        <begin position="77"/>
        <end position="98"/>
    </location>
</feature>
<evidence type="ECO:0000313" key="10">
    <source>
        <dbReference type="EMBL" id="WAR26835.1"/>
    </source>
</evidence>
<dbReference type="Gene3D" id="3.90.70.80">
    <property type="match status" value="1"/>
</dbReference>
<evidence type="ECO:0000256" key="5">
    <source>
        <dbReference type="ARBA" id="ARBA00022786"/>
    </source>
</evidence>
<evidence type="ECO:0000256" key="4">
    <source>
        <dbReference type="ARBA" id="ARBA00022670"/>
    </source>
</evidence>
<sequence length="388" mass="43749">MTILPKKKVTKDKNESDNVDKGLSHHPRHHPSGTENRHEKPARVRNSPTRWLPTPGREDAAHVDPGPYDAHDSAAGHNKRRHRSSPHRNHPRKHRGAHSGHASIAPAVAAHSPQQGVSYEEEEPTRNSDDEYLEKWFETSLKEKRGFSIRKMGEDGACLFRAVEDFNTYLNRKRMENCHGNHLEIQAMCEIYNRPIEVYQYSIDPINTFHGSYKTDNEPVRISYHRNVHYNAVIDPYKQTVGVGLGLPLSNFQPGLSEPTLVRDATRQSEELHLEQAMLEDKIRETDWEVTQETLQEQVARSPMSDVAAVGEGAVGGREYETHSIVGQYPESIYADYANFGEEDILAQVIAQSQQEYIDSFKRGAHPPLPGADKGSPRAPGRPDSPPS</sequence>
<keyword evidence="5" id="KW-0833">Ubl conjugation pathway</keyword>
<evidence type="ECO:0000256" key="3">
    <source>
        <dbReference type="ARBA" id="ARBA00012759"/>
    </source>
</evidence>
<evidence type="ECO:0000259" key="9">
    <source>
        <dbReference type="Pfam" id="PF02338"/>
    </source>
</evidence>
<comment type="catalytic activity">
    <reaction evidence="1">
        <text>Thiol-dependent hydrolysis of ester, thioester, amide, peptide and isopeptide bonds formed by the C-terminal Gly of ubiquitin (a 76-residue protein attached to proteins as an intracellular targeting signal).</text>
        <dbReference type="EC" id="3.4.19.12"/>
    </reaction>
</comment>
<comment type="similarity">
    <text evidence="2">Belongs to the peptidase C85 family.</text>
</comment>
<dbReference type="EC" id="3.4.19.12" evidence="3"/>
<keyword evidence="11" id="KW-1185">Reference proteome</keyword>
<gene>
    <name evidence="10" type="ORF">MAR_012539</name>
</gene>
<dbReference type="Proteomes" id="UP001164746">
    <property type="component" value="Chromosome 14"/>
</dbReference>
<dbReference type="EMBL" id="CP111025">
    <property type="protein sequence ID" value="WAR26835.1"/>
    <property type="molecule type" value="Genomic_DNA"/>
</dbReference>
<keyword evidence="6" id="KW-0378">Hydrolase</keyword>
<reference evidence="10" key="1">
    <citation type="submission" date="2022-11" db="EMBL/GenBank/DDBJ databases">
        <title>Centuries of genome instability and evolution in soft-shell clam transmissible cancer (bioRxiv).</title>
        <authorList>
            <person name="Hart S.F.M."/>
            <person name="Yonemitsu M.A."/>
            <person name="Giersch R.M."/>
            <person name="Beal B.F."/>
            <person name="Arriagada G."/>
            <person name="Davis B.W."/>
            <person name="Ostrander E.A."/>
            <person name="Goff S.P."/>
            <person name="Metzger M.J."/>
        </authorList>
    </citation>
    <scope>NUCLEOTIDE SEQUENCE</scope>
    <source>
        <strain evidence="10">MELC-2E11</strain>
        <tissue evidence="10">Siphon/mantle</tissue>
    </source>
</reference>